<evidence type="ECO:0000256" key="2">
    <source>
        <dbReference type="ARBA" id="ARBA00023125"/>
    </source>
</evidence>
<proteinExistence type="predicted"/>
<dbReference type="RefSeq" id="WP_188425651.1">
    <property type="nucleotide sequence ID" value="NZ_BMCH01000002.1"/>
</dbReference>
<dbReference type="InterPro" id="IPR036388">
    <property type="entry name" value="WH-like_DNA-bd_sf"/>
</dbReference>
<dbReference type="PANTHER" id="PTHR33204:SF18">
    <property type="entry name" value="TRANSCRIPTIONAL REGULATORY PROTEIN"/>
    <property type="match status" value="1"/>
</dbReference>
<keyword evidence="1" id="KW-0805">Transcription regulation</keyword>
<gene>
    <name evidence="5" type="ORF">GCM10007207_09610</name>
</gene>
<dbReference type="PANTHER" id="PTHR33204">
    <property type="entry name" value="TRANSCRIPTIONAL REGULATOR, MARR FAMILY"/>
    <property type="match status" value="1"/>
</dbReference>
<dbReference type="Gene3D" id="1.10.10.10">
    <property type="entry name" value="Winged helix-like DNA-binding domain superfamily/Winged helix DNA-binding domain"/>
    <property type="match status" value="1"/>
</dbReference>
<keyword evidence="2" id="KW-0238">DNA-binding</keyword>
<dbReference type="EMBL" id="BMCH01000002">
    <property type="protein sequence ID" value="GGC26227.1"/>
    <property type="molecule type" value="Genomic_DNA"/>
</dbReference>
<keyword evidence="3" id="KW-0804">Transcription</keyword>
<dbReference type="SUPFAM" id="SSF46785">
    <property type="entry name" value="Winged helix' DNA-binding domain"/>
    <property type="match status" value="1"/>
</dbReference>
<name>A0ABQ1LNC9_9PROT</name>
<evidence type="ECO:0000259" key="4">
    <source>
        <dbReference type="PROSITE" id="PS51118"/>
    </source>
</evidence>
<protein>
    <submittedName>
        <fullName evidence="5">MarR family transcriptional regulator</fullName>
    </submittedName>
</protein>
<feature type="domain" description="HTH hxlR-type" evidence="4">
    <location>
        <begin position="21"/>
        <end position="121"/>
    </location>
</feature>
<dbReference type="Proteomes" id="UP000637769">
    <property type="component" value="Unassembled WGS sequence"/>
</dbReference>
<evidence type="ECO:0000256" key="1">
    <source>
        <dbReference type="ARBA" id="ARBA00023015"/>
    </source>
</evidence>
<dbReference type="Pfam" id="PF01638">
    <property type="entry name" value="HxlR"/>
    <property type="match status" value="1"/>
</dbReference>
<keyword evidence="6" id="KW-1185">Reference proteome</keyword>
<evidence type="ECO:0000256" key="3">
    <source>
        <dbReference type="ARBA" id="ARBA00023163"/>
    </source>
</evidence>
<evidence type="ECO:0000313" key="6">
    <source>
        <dbReference type="Proteomes" id="UP000637769"/>
    </source>
</evidence>
<dbReference type="PROSITE" id="PS51118">
    <property type="entry name" value="HTH_HXLR"/>
    <property type="match status" value="1"/>
</dbReference>
<reference evidence="6" key="1">
    <citation type="journal article" date="2019" name="Int. J. Syst. Evol. Microbiol.">
        <title>The Global Catalogue of Microorganisms (GCM) 10K type strain sequencing project: providing services to taxonomists for standard genome sequencing and annotation.</title>
        <authorList>
            <consortium name="The Broad Institute Genomics Platform"/>
            <consortium name="The Broad Institute Genome Sequencing Center for Infectious Disease"/>
            <person name="Wu L."/>
            <person name="Ma J."/>
        </authorList>
    </citation>
    <scope>NUCLEOTIDE SEQUENCE [LARGE SCALE GENOMIC DNA]</scope>
    <source>
        <strain evidence="6">CCM 7132</strain>
    </source>
</reference>
<dbReference type="InterPro" id="IPR036390">
    <property type="entry name" value="WH_DNA-bd_sf"/>
</dbReference>
<sequence length="126" mass="14433">MTETRPDPLKPYRKGPFAEDCAPRRLLRLFSGKWVTMVLHALHLMGGAARPGSLQRNLPGISKKMMTQTLRELQDLGIIERVVLQTMPPAVEYRLTALGQRFIEPLEMLYCWGEENRALLDQLTEN</sequence>
<comment type="caution">
    <text evidence="5">The sequence shown here is derived from an EMBL/GenBank/DDBJ whole genome shotgun (WGS) entry which is preliminary data.</text>
</comment>
<accession>A0ABQ1LNC9</accession>
<evidence type="ECO:0000313" key="5">
    <source>
        <dbReference type="EMBL" id="GGC26227.1"/>
    </source>
</evidence>
<organism evidence="5 6">
    <name type="scientific">Asaia siamensis</name>
    <dbReference type="NCBI Taxonomy" id="110479"/>
    <lineage>
        <taxon>Bacteria</taxon>
        <taxon>Pseudomonadati</taxon>
        <taxon>Pseudomonadota</taxon>
        <taxon>Alphaproteobacteria</taxon>
        <taxon>Acetobacterales</taxon>
        <taxon>Acetobacteraceae</taxon>
        <taxon>Asaia</taxon>
    </lineage>
</organism>
<dbReference type="InterPro" id="IPR002577">
    <property type="entry name" value="HTH_HxlR"/>
</dbReference>